<dbReference type="InterPro" id="IPR011498">
    <property type="entry name" value="Kelch_2"/>
</dbReference>
<dbReference type="Proteomes" id="UP000604046">
    <property type="component" value="Unassembled WGS sequence"/>
</dbReference>
<organism evidence="2 3">
    <name type="scientific">Symbiodinium natans</name>
    <dbReference type="NCBI Taxonomy" id="878477"/>
    <lineage>
        <taxon>Eukaryota</taxon>
        <taxon>Sar</taxon>
        <taxon>Alveolata</taxon>
        <taxon>Dinophyceae</taxon>
        <taxon>Suessiales</taxon>
        <taxon>Symbiodiniaceae</taxon>
        <taxon>Symbiodinium</taxon>
    </lineage>
</organism>
<sequence>MPSRPARVHTSVAVQMCSCSGDSHQAKTTWHLARLVCGHWPESFATLALPCKSSPPPLSICRIMFAAARLVAPRRCRNSFLLRSFVFLAHPCAVAVALASASTFGALAACEREQEGCEQAALLQVTKSSEKSLKSLWPFSGLVQKAGRLHSELDQERLDEVHKVHADMEALAKQKLVELESKRMKRNLSDYNLTQEDFGLSNVTLTLLDTVLTEMGSLLSQINASHLTDEQLLLDLAEGFVQCNTDLTARQVQSDNLSSLVNDASDSHDLCRSTEQNLSAQNATAWAAYLAKGSEAQPQEVLDCLQNFVNGYSPQTSDHLQAIIDCASTLQSWSTTFGVNMTGLRDAYFGSLHALNNHSEDCRVNQSTLESHFCEYRQQLADSCLAMDECYQNVNQTFHDLLVTIAASDSRREASFIAATKVICYVNVLKANLTQPAVQGCQDLVVDTTGLAVAIPVPATKQACDTSPVADYPCNTSWQQEEYYSKSWYTGAPQIQPDTCPGPQANFVPLPSLRRSRHILRRVGGTADDDDHHHPECPGSWCNFGPRHMYQAWASLLDGSGPTPQGRTNSAMCAGSGGKAYLFGGYNHNNNPEDLDRMNDTWVLDLSGPSWAEVSVTEGTAPVRRAGHTVKWSARGTACWSSEGNPRLGALRRATMTCGSSRWQPAPGSS</sequence>
<reference evidence="2" key="1">
    <citation type="submission" date="2021-02" db="EMBL/GenBank/DDBJ databases">
        <authorList>
            <person name="Dougan E. K."/>
            <person name="Rhodes N."/>
            <person name="Thang M."/>
            <person name="Chan C."/>
        </authorList>
    </citation>
    <scope>NUCLEOTIDE SEQUENCE</scope>
</reference>
<accession>A0A812PL85</accession>
<dbReference type="Pfam" id="PF07646">
    <property type="entry name" value="Kelch_2"/>
    <property type="match status" value="1"/>
</dbReference>
<evidence type="ECO:0000313" key="2">
    <source>
        <dbReference type="EMBL" id="CAE7355359.1"/>
    </source>
</evidence>
<gene>
    <name evidence="2" type="ORF">SNAT2548_LOCUS18882</name>
</gene>
<evidence type="ECO:0000313" key="3">
    <source>
        <dbReference type="Proteomes" id="UP000604046"/>
    </source>
</evidence>
<dbReference type="AlphaFoldDB" id="A0A812PL85"/>
<keyword evidence="1" id="KW-0812">Transmembrane</keyword>
<proteinExistence type="predicted"/>
<dbReference type="EMBL" id="CAJNDS010002157">
    <property type="protein sequence ID" value="CAE7355359.1"/>
    <property type="molecule type" value="Genomic_DNA"/>
</dbReference>
<dbReference type="SUPFAM" id="SSF50965">
    <property type="entry name" value="Galactose oxidase, central domain"/>
    <property type="match status" value="1"/>
</dbReference>
<protein>
    <submittedName>
        <fullName evidence="2">Uncharacterized protein</fullName>
    </submittedName>
</protein>
<evidence type="ECO:0000256" key="1">
    <source>
        <dbReference type="SAM" id="Phobius"/>
    </source>
</evidence>
<name>A0A812PL85_9DINO</name>
<dbReference type="InterPro" id="IPR015915">
    <property type="entry name" value="Kelch-typ_b-propeller"/>
</dbReference>
<dbReference type="InterPro" id="IPR011043">
    <property type="entry name" value="Gal_Oxase/kelch_b-propeller"/>
</dbReference>
<keyword evidence="1" id="KW-1133">Transmembrane helix</keyword>
<feature type="transmembrane region" description="Helical" evidence="1">
    <location>
        <begin position="85"/>
        <end position="109"/>
    </location>
</feature>
<keyword evidence="1" id="KW-0472">Membrane</keyword>
<dbReference type="OrthoDB" id="45365at2759"/>
<keyword evidence="3" id="KW-1185">Reference proteome</keyword>
<dbReference type="Gene3D" id="2.120.10.80">
    <property type="entry name" value="Kelch-type beta propeller"/>
    <property type="match status" value="1"/>
</dbReference>
<comment type="caution">
    <text evidence="2">The sequence shown here is derived from an EMBL/GenBank/DDBJ whole genome shotgun (WGS) entry which is preliminary data.</text>
</comment>